<dbReference type="EMBL" id="JAKUCV010002982">
    <property type="protein sequence ID" value="KAJ4840712.1"/>
    <property type="molecule type" value="Genomic_DNA"/>
</dbReference>
<gene>
    <name evidence="1" type="primary">RKS1</name>
    <name evidence="1" type="ORF">Tsubulata_018902</name>
</gene>
<feature type="non-terminal residue" evidence="1">
    <location>
        <position position="52"/>
    </location>
</feature>
<dbReference type="Gene3D" id="3.30.200.20">
    <property type="entry name" value="Phosphorylase Kinase, domain 1"/>
    <property type="match status" value="1"/>
</dbReference>
<evidence type="ECO:0000313" key="1">
    <source>
        <dbReference type="EMBL" id="KAJ4840712.1"/>
    </source>
</evidence>
<accession>A0A9Q0G217</accession>
<protein>
    <submittedName>
        <fullName evidence="1">Ribitol kinase or glycerol kinase</fullName>
    </submittedName>
</protein>
<reference evidence="1" key="1">
    <citation type="submission" date="2022-02" db="EMBL/GenBank/DDBJ databases">
        <authorList>
            <person name="Henning P.M."/>
            <person name="McCubbin A.G."/>
            <person name="Shore J.S."/>
        </authorList>
    </citation>
    <scope>NUCLEOTIDE SEQUENCE</scope>
    <source>
        <strain evidence="1">F60SS</strain>
        <tissue evidence="1">Leaves</tissue>
    </source>
</reference>
<evidence type="ECO:0000313" key="2">
    <source>
        <dbReference type="Proteomes" id="UP001141552"/>
    </source>
</evidence>
<organism evidence="1 2">
    <name type="scientific">Turnera subulata</name>
    <dbReference type="NCBI Taxonomy" id="218843"/>
    <lineage>
        <taxon>Eukaryota</taxon>
        <taxon>Viridiplantae</taxon>
        <taxon>Streptophyta</taxon>
        <taxon>Embryophyta</taxon>
        <taxon>Tracheophyta</taxon>
        <taxon>Spermatophyta</taxon>
        <taxon>Magnoliopsida</taxon>
        <taxon>eudicotyledons</taxon>
        <taxon>Gunneridae</taxon>
        <taxon>Pentapetalae</taxon>
        <taxon>rosids</taxon>
        <taxon>fabids</taxon>
        <taxon>Malpighiales</taxon>
        <taxon>Passifloraceae</taxon>
        <taxon>Turnera</taxon>
    </lineage>
</organism>
<keyword evidence="1" id="KW-0418">Kinase</keyword>
<dbReference type="Proteomes" id="UP001141552">
    <property type="component" value="Unassembled WGS sequence"/>
</dbReference>
<reference evidence="1" key="2">
    <citation type="journal article" date="2023" name="Plants (Basel)">
        <title>Annotation of the Turnera subulata (Passifloraceae) Draft Genome Reveals the S-Locus Evolved after the Divergence of Turneroideae from Passifloroideae in a Stepwise Manner.</title>
        <authorList>
            <person name="Henning P.M."/>
            <person name="Roalson E.H."/>
            <person name="Mir W."/>
            <person name="McCubbin A.G."/>
            <person name="Shore J.S."/>
        </authorList>
    </citation>
    <scope>NUCLEOTIDE SEQUENCE</scope>
    <source>
        <strain evidence="1">F60SS</strain>
    </source>
</reference>
<dbReference type="GO" id="GO:0016301">
    <property type="term" value="F:kinase activity"/>
    <property type="evidence" value="ECO:0007669"/>
    <property type="project" value="UniProtKB-KW"/>
</dbReference>
<dbReference type="OrthoDB" id="1938319at2759"/>
<dbReference type="AlphaFoldDB" id="A0A9Q0G217"/>
<name>A0A9Q0G217_9ROSI</name>
<sequence length="52" mass="5432">GKLESNPELPLFVLETVACATNNFSGTNKLGLGGYRPVYKVPLLGGAFCACT</sequence>
<comment type="caution">
    <text evidence="1">The sequence shown here is derived from an EMBL/GenBank/DDBJ whole genome shotgun (WGS) entry which is preliminary data.</text>
</comment>
<proteinExistence type="predicted"/>
<keyword evidence="2" id="KW-1185">Reference proteome</keyword>
<keyword evidence="1" id="KW-0808">Transferase</keyword>